<dbReference type="SMART" id="SM00606">
    <property type="entry name" value="CBD_IV"/>
    <property type="match status" value="1"/>
</dbReference>
<reference evidence="4 5" key="1">
    <citation type="submission" date="2017-08" db="EMBL/GenBank/DDBJ databases">
        <authorList>
            <person name="de Groot N.N."/>
        </authorList>
    </citation>
    <scope>NUCLEOTIDE SEQUENCE [LARGE SCALE GENOMIC DNA]</scope>
    <source>
        <strain evidence="4 5">HM2</strain>
    </source>
</reference>
<feature type="chain" id="PRO_5016574047" evidence="2">
    <location>
        <begin position="22"/>
        <end position="999"/>
    </location>
</feature>
<dbReference type="GO" id="GO:0005975">
    <property type="term" value="P:carbohydrate metabolic process"/>
    <property type="evidence" value="ECO:0007669"/>
    <property type="project" value="InterPro"/>
</dbReference>
<dbReference type="Pfam" id="PF03422">
    <property type="entry name" value="CBM_6"/>
    <property type="match status" value="1"/>
</dbReference>
<dbReference type="GO" id="GO:0030246">
    <property type="term" value="F:carbohydrate binding"/>
    <property type="evidence" value="ECO:0007669"/>
    <property type="project" value="InterPro"/>
</dbReference>
<evidence type="ECO:0000313" key="4">
    <source>
        <dbReference type="EMBL" id="SUQ24246.1"/>
    </source>
</evidence>
<dbReference type="InterPro" id="IPR005084">
    <property type="entry name" value="CBM6"/>
</dbReference>
<dbReference type="InterPro" id="IPR027414">
    <property type="entry name" value="GH95_N_dom"/>
</dbReference>
<dbReference type="SUPFAM" id="SSF48208">
    <property type="entry name" value="Six-hairpin glycosidases"/>
    <property type="match status" value="1"/>
</dbReference>
<dbReference type="InterPro" id="IPR054363">
    <property type="entry name" value="GH95_cat"/>
</dbReference>
<feature type="signal peptide" evidence="2">
    <location>
        <begin position="1"/>
        <end position="21"/>
    </location>
</feature>
<dbReference type="Pfam" id="PF21307">
    <property type="entry name" value="Glyco_hydro_95_C"/>
    <property type="match status" value="1"/>
</dbReference>
<dbReference type="PANTHER" id="PTHR31084">
    <property type="entry name" value="ALPHA-L-FUCOSIDASE 2"/>
    <property type="match status" value="1"/>
</dbReference>
<dbReference type="SUPFAM" id="SSF49785">
    <property type="entry name" value="Galactose-binding domain-like"/>
    <property type="match status" value="1"/>
</dbReference>
<dbReference type="PROSITE" id="PS51175">
    <property type="entry name" value="CBM6"/>
    <property type="match status" value="1"/>
</dbReference>
<dbReference type="Pfam" id="PF22124">
    <property type="entry name" value="Glyco_hydro_95_cat"/>
    <property type="match status" value="1"/>
</dbReference>
<protein>
    <submittedName>
        <fullName evidence="4">Alpha-L-fucosidase 2</fullName>
    </submittedName>
</protein>
<dbReference type="Gene3D" id="2.60.120.260">
    <property type="entry name" value="Galactose-binding domain-like"/>
    <property type="match status" value="1"/>
</dbReference>
<feature type="domain" description="CBM6" evidence="3">
    <location>
        <begin position="782"/>
        <end position="906"/>
    </location>
</feature>
<gene>
    <name evidence="4" type="ORF">SAMN05661053_1641</name>
</gene>
<evidence type="ECO:0000256" key="2">
    <source>
        <dbReference type="SAM" id="SignalP"/>
    </source>
</evidence>
<dbReference type="Proteomes" id="UP000255423">
    <property type="component" value="Unassembled WGS sequence"/>
</dbReference>
<dbReference type="InterPro" id="IPR012341">
    <property type="entry name" value="6hp_glycosidase-like_sf"/>
</dbReference>
<dbReference type="InterPro" id="IPR006584">
    <property type="entry name" value="Cellulose-bd_IV"/>
</dbReference>
<dbReference type="FunFam" id="1.50.10.10:FF:000028">
    <property type="entry name" value="Alpha-L-fucosidase 2"/>
    <property type="match status" value="1"/>
</dbReference>
<dbReference type="InterPro" id="IPR008979">
    <property type="entry name" value="Galactose-bd-like_sf"/>
</dbReference>
<dbReference type="GO" id="GO:0004560">
    <property type="term" value="F:alpha-L-fucosidase activity"/>
    <property type="evidence" value="ECO:0007669"/>
    <property type="project" value="TreeGrafter"/>
</dbReference>
<dbReference type="RefSeq" id="WP_109573064.1">
    <property type="nucleotide sequence ID" value="NZ_UHJL01000002.1"/>
</dbReference>
<dbReference type="CDD" id="cd04080">
    <property type="entry name" value="CBM6_cellulase-like"/>
    <property type="match status" value="1"/>
</dbReference>
<dbReference type="AlphaFoldDB" id="A0A380S6P8"/>
<dbReference type="InterPro" id="IPR008928">
    <property type="entry name" value="6-hairpin_glycosidase_sf"/>
</dbReference>
<dbReference type="Pfam" id="PF14498">
    <property type="entry name" value="Glyco_hyd_65N_2"/>
    <property type="match status" value="1"/>
</dbReference>
<proteinExistence type="predicted"/>
<organism evidence="4 5">
    <name type="scientific">Fibrobacter succinogenes</name>
    <name type="common">Bacteroides succinogenes</name>
    <dbReference type="NCBI Taxonomy" id="833"/>
    <lineage>
        <taxon>Bacteria</taxon>
        <taxon>Pseudomonadati</taxon>
        <taxon>Fibrobacterota</taxon>
        <taxon>Fibrobacteria</taxon>
        <taxon>Fibrobacterales</taxon>
        <taxon>Fibrobacteraceae</taxon>
        <taxon>Fibrobacter</taxon>
    </lineage>
</organism>
<evidence type="ECO:0000313" key="5">
    <source>
        <dbReference type="Proteomes" id="UP000255423"/>
    </source>
</evidence>
<evidence type="ECO:0000259" key="3">
    <source>
        <dbReference type="PROSITE" id="PS51175"/>
    </source>
</evidence>
<dbReference type="Gene3D" id="1.50.10.10">
    <property type="match status" value="1"/>
</dbReference>
<dbReference type="PANTHER" id="PTHR31084:SF0">
    <property type="entry name" value="ALPHA-L-FUCOSIDASE 2"/>
    <property type="match status" value="1"/>
</dbReference>
<dbReference type="EMBL" id="UHJL01000002">
    <property type="protein sequence ID" value="SUQ24246.1"/>
    <property type="molecule type" value="Genomic_DNA"/>
</dbReference>
<keyword evidence="1 2" id="KW-0732">Signal</keyword>
<dbReference type="InterPro" id="IPR049053">
    <property type="entry name" value="AFCA-like_C"/>
</dbReference>
<sequence length="999" mass="109140">MLKTKKSFASRILGTAAIACAVGFSSAVATTDNPLTLWYNSDAGSEFTNALPIGNGYMGGLIYGGVEKDYIGLNESTVWSGGPGDNNKQGAASHLKDARDALWRGDYRTAESIVSQYMIGPGPASFQPVGDLVISTSHKGSSNYRRELDLKTAIAKTTYTVGGVKHTREYFASYPDHVIVVHLSADKDGSVSFGATMTTPHRNNRMTSSGNTLIYDVTVNSIKFQNRLTVVTDGGKVSVVNGNINVEGANSATLVLTTATNFKSYNDVSGDPGAIASDIMSKVAKKSYEDLLAAHLKDYQTIFNRVKLDLGTADKSAGDITSTRVKNFNSTNDPSLVELHYQYGRYLLIASSRKGGQPANLQGIWNKDTNPIWGSKYTTNINLEMNYWPAESGNLDECVWPLIDKIKSMVPQGEKTAKVHWGVDEGWVEHHNTDLWNRSAPIDGAWGLWPSGAGWLTTHLWEHFLYNPTDKEYLKDVYPTMKGAALFFVNSLVEEPTTGNKYLVTAPSDSPENDHSGYNVCFGPTMDNQIIRDVLNYTIEASKILGVDEELRAKMEATVKRLPPTKTGKYGQITEWLQDWDDPNNKNRHISHLYGLFPSAQITPEETPDLIKGAGVTLQQRGDDATGWSLAWKINFWARMHDGDHAYKMIRMLLTPSKTYNNLFDAHPPFQIDGNFGAVSGVNEMLMQSHNNRINLLPALPSQWANGSVKGIRARGGFEIDSMAWKGGKLTYVAIKSLVGSTLNVVSGSNKFSTSTVPGKVYEFDGNLKVTNAPFEPLEITDKIQAENYVAMDGVQIEEDANGTPNIGWINDGDWTQYYINVPAAGSYVLTGRVATGSEKESVITVTDSTGKILGTLSVDPAKSKGWNDWYESSTKITLPAGKQKLTFTYTGEDTYLGNVDWYNLKSDPTALPQAKMHNASLSVSRVPYSHASIALMVNAPANDYVVHLVGVNGKFIGSQRGHGEGLAEFGVGAPLAPGMYFAIVKSGSQQKTMKLTVH</sequence>
<accession>A0A380S6P8</accession>
<name>A0A380S6P8_FIBSU</name>
<evidence type="ECO:0000256" key="1">
    <source>
        <dbReference type="ARBA" id="ARBA00022729"/>
    </source>
</evidence>